<evidence type="ECO:0000313" key="6">
    <source>
        <dbReference type="Proteomes" id="UP000503462"/>
    </source>
</evidence>
<keyword evidence="6" id="KW-1185">Reference proteome</keyword>
<dbReference type="EMBL" id="CP051140">
    <property type="protein sequence ID" value="QIW96678.1"/>
    <property type="molecule type" value="Genomic_DNA"/>
</dbReference>
<sequence>MTSNIRTVGVVGTGVIGSSWTALFLARGLRVLVSDPGIDAEKKLAADLKEYWPALEAIGLAPGASLSNYEFVGPTLKYRYQEVDFIQENAPERADLKTNLVGEIDAGARPDVVIASSSSGLPSSKFVGECKKNPGRVLIGHPFNPPHLLPLVEVVPHPGTDAASVQAALEFYRSVGKYAVHVKQEVPGHIANRLQAALTVEAYSLVARGVLSAEDLDACVTTSLGPRWALTGPIMSQAFGGGGGPEGLRHLIQHIGPGMRVWLEDMNAHPFDFGEKSIDTLVEGVRESFDHHSAKHVEEQKDKVLIQLLKLKATAPDII</sequence>
<evidence type="ECO:0000256" key="1">
    <source>
        <dbReference type="ARBA" id="ARBA00009463"/>
    </source>
</evidence>
<dbReference type="GO" id="GO:0070403">
    <property type="term" value="F:NAD+ binding"/>
    <property type="evidence" value="ECO:0007669"/>
    <property type="project" value="InterPro"/>
</dbReference>
<dbReference type="SUPFAM" id="SSF48179">
    <property type="entry name" value="6-phosphogluconate dehydrogenase C-terminal domain-like"/>
    <property type="match status" value="1"/>
</dbReference>
<dbReference type="InterPro" id="IPR006176">
    <property type="entry name" value="3-OHacyl-CoA_DH_NAD-bd"/>
</dbReference>
<dbReference type="Gene3D" id="3.40.50.720">
    <property type="entry name" value="NAD(P)-binding Rossmann-like Domain"/>
    <property type="match status" value="1"/>
</dbReference>
<comment type="similarity">
    <text evidence="1">Belongs to the 3-hydroxyacyl-CoA dehydrogenase family.</text>
</comment>
<proteinExistence type="inferred from homology"/>
<dbReference type="PANTHER" id="PTHR48075:SF1">
    <property type="entry name" value="LAMBDA-CRYSTALLIN HOMOLOG"/>
    <property type="match status" value="1"/>
</dbReference>
<dbReference type="InterPro" id="IPR036291">
    <property type="entry name" value="NAD(P)-bd_dom_sf"/>
</dbReference>
<dbReference type="GO" id="GO:0006631">
    <property type="term" value="P:fatty acid metabolic process"/>
    <property type="evidence" value="ECO:0007669"/>
    <property type="project" value="InterPro"/>
</dbReference>
<dbReference type="InterPro" id="IPR013328">
    <property type="entry name" value="6PGD_dom2"/>
</dbReference>
<dbReference type="Pfam" id="PF00725">
    <property type="entry name" value="3HCDH"/>
    <property type="match status" value="1"/>
</dbReference>
<evidence type="ECO:0000259" key="3">
    <source>
        <dbReference type="Pfam" id="PF00725"/>
    </source>
</evidence>
<dbReference type="Pfam" id="PF02737">
    <property type="entry name" value="3HCDH_N"/>
    <property type="match status" value="1"/>
</dbReference>
<evidence type="ECO:0000256" key="2">
    <source>
        <dbReference type="ARBA" id="ARBA00023002"/>
    </source>
</evidence>
<feature type="domain" description="3-hydroxyacyl-CoA dehydrogenase C-terminal" evidence="3">
    <location>
        <begin position="188"/>
        <end position="233"/>
    </location>
</feature>
<dbReference type="Gene3D" id="1.10.1040.10">
    <property type="entry name" value="N-(1-d-carboxylethyl)-l-norvaline Dehydrogenase, domain 2"/>
    <property type="match status" value="1"/>
</dbReference>
<accession>A0A6H0XPY2</accession>
<dbReference type="InterPro" id="IPR008927">
    <property type="entry name" value="6-PGluconate_DH-like_C_sf"/>
</dbReference>
<dbReference type="GO" id="GO:0050104">
    <property type="term" value="F:L-gulonate 3-dehydrogenase activity"/>
    <property type="evidence" value="ECO:0007669"/>
    <property type="project" value="TreeGrafter"/>
</dbReference>
<evidence type="ECO:0000313" key="5">
    <source>
        <dbReference type="EMBL" id="QIW96678.1"/>
    </source>
</evidence>
<dbReference type="PANTHER" id="PTHR48075">
    <property type="entry name" value="3-HYDROXYACYL-COA DEHYDROGENASE FAMILY PROTEIN"/>
    <property type="match status" value="1"/>
</dbReference>
<evidence type="ECO:0000259" key="4">
    <source>
        <dbReference type="Pfam" id="PF02737"/>
    </source>
</evidence>
<dbReference type="OrthoDB" id="2021159at2759"/>
<name>A0A6H0XPY2_9PEZI</name>
<reference evidence="5 6" key="1">
    <citation type="journal article" date="2016" name="Sci. Rep.">
        <title>Peltaster fructicola genome reveals evolution from an invasive phytopathogen to an ectophytic parasite.</title>
        <authorList>
            <person name="Xu C."/>
            <person name="Chen H."/>
            <person name="Gleason M.L."/>
            <person name="Xu J.R."/>
            <person name="Liu H."/>
            <person name="Zhang R."/>
            <person name="Sun G."/>
        </authorList>
    </citation>
    <scope>NUCLEOTIDE SEQUENCE [LARGE SCALE GENOMIC DNA]</scope>
    <source>
        <strain evidence="5 6">LNHT1506</strain>
    </source>
</reference>
<dbReference type="InterPro" id="IPR006108">
    <property type="entry name" value="3HC_DH_C"/>
</dbReference>
<dbReference type="SUPFAM" id="SSF51735">
    <property type="entry name" value="NAD(P)-binding Rossmann-fold domains"/>
    <property type="match status" value="1"/>
</dbReference>
<evidence type="ECO:0008006" key="7">
    <source>
        <dbReference type="Google" id="ProtNLM"/>
    </source>
</evidence>
<organism evidence="5 6">
    <name type="scientific">Peltaster fructicola</name>
    <dbReference type="NCBI Taxonomy" id="286661"/>
    <lineage>
        <taxon>Eukaryota</taxon>
        <taxon>Fungi</taxon>
        <taxon>Dikarya</taxon>
        <taxon>Ascomycota</taxon>
        <taxon>Pezizomycotina</taxon>
        <taxon>Dothideomycetes</taxon>
        <taxon>Dothideomycetes incertae sedis</taxon>
        <taxon>Peltaster</taxon>
    </lineage>
</organism>
<dbReference type="Proteomes" id="UP000503462">
    <property type="component" value="Chromosome 2"/>
</dbReference>
<gene>
    <name evidence="5" type="ORF">AMS68_002196</name>
</gene>
<feature type="domain" description="3-hydroxyacyl-CoA dehydrogenase NAD binding" evidence="4">
    <location>
        <begin position="7"/>
        <end position="184"/>
    </location>
</feature>
<dbReference type="AlphaFoldDB" id="A0A6H0XPY2"/>
<protein>
    <recommendedName>
        <fullName evidence="7">3-hydroxyacyl-CoA dehydrogenase NAD binding domain-containing protein</fullName>
    </recommendedName>
</protein>
<keyword evidence="2" id="KW-0560">Oxidoreductase</keyword>